<dbReference type="Pfam" id="PF00370">
    <property type="entry name" value="FGGY_N"/>
    <property type="match status" value="1"/>
</dbReference>
<reference evidence="13 14" key="1">
    <citation type="submission" date="2016-10" db="EMBL/GenBank/DDBJ databases">
        <authorList>
            <person name="de Groot N.N."/>
        </authorList>
    </citation>
    <scope>NUCLEOTIDE SEQUENCE [LARGE SCALE GENOMIC DNA]</scope>
    <source>
        <strain evidence="13 14">CGMCC 1.5012</strain>
    </source>
</reference>
<dbReference type="OrthoDB" id="9805576at2"/>
<dbReference type="SUPFAM" id="SSF53067">
    <property type="entry name" value="Actin-like ATPase domain"/>
    <property type="match status" value="2"/>
</dbReference>
<dbReference type="STRING" id="258515.SAMN05192585_10493"/>
<proteinExistence type="inferred from homology"/>
<dbReference type="HAMAP" id="MF_02220">
    <property type="entry name" value="XylB"/>
    <property type="match status" value="1"/>
</dbReference>
<evidence type="ECO:0000256" key="10">
    <source>
        <dbReference type="RuleBase" id="RU364073"/>
    </source>
</evidence>
<dbReference type="PANTHER" id="PTHR43095:SF5">
    <property type="entry name" value="XYLULOSE KINASE"/>
    <property type="match status" value="1"/>
</dbReference>
<keyword evidence="2 8" id="KW-0859">Xylose metabolism</keyword>
<name>A0A1G9VTC0_9FIRM</name>
<dbReference type="CDD" id="cd07808">
    <property type="entry name" value="ASKHA_NBD_FGGY_EcXK-like"/>
    <property type="match status" value="1"/>
</dbReference>
<dbReference type="InterPro" id="IPR018484">
    <property type="entry name" value="FGGY_N"/>
</dbReference>
<evidence type="ECO:0000256" key="1">
    <source>
        <dbReference type="ARBA" id="ARBA00009156"/>
    </source>
</evidence>
<feature type="active site" description="Proton acceptor" evidence="8">
    <location>
        <position position="240"/>
    </location>
</feature>
<feature type="site" description="Important for activity" evidence="8">
    <location>
        <position position="8"/>
    </location>
</feature>
<dbReference type="Gene3D" id="3.30.420.40">
    <property type="match status" value="2"/>
</dbReference>
<dbReference type="Proteomes" id="UP000199182">
    <property type="component" value="Unassembled WGS sequence"/>
</dbReference>
<comment type="similarity">
    <text evidence="1 8 9">Belongs to the FGGY kinase family.</text>
</comment>
<evidence type="ECO:0000256" key="2">
    <source>
        <dbReference type="ARBA" id="ARBA00022629"/>
    </source>
</evidence>
<dbReference type="GO" id="GO:0005998">
    <property type="term" value="P:xylulose catabolic process"/>
    <property type="evidence" value="ECO:0007669"/>
    <property type="project" value="UniProtKB-UniRule"/>
</dbReference>
<evidence type="ECO:0000256" key="4">
    <source>
        <dbReference type="ARBA" id="ARBA00022741"/>
    </source>
</evidence>
<dbReference type="GO" id="GO:0005524">
    <property type="term" value="F:ATP binding"/>
    <property type="evidence" value="ECO:0007669"/>
    <property type="project" value="UniProtKB-UniRule"/>
</dbReference>
<keyword evidence="3 8" id="KW-0808">Transferase</keyword>
<dbReference type="AlphaFoldDB" id="A0A1G9VTC0"/>
<keyword evidence="4 8" id="KW-0547">Nucleotide-binding</keyword>
<dbReference type="InterPro" id="IPR018483">
    <property type="entry name" value="Carb_kinase_FGGY_CS"/>
</dbReference>
<dbReference type="PANTHER" id="PTHR43095">
    <property type="entry name" value="SUGAR KINASE"/>
    <property type="match status" value="1"/>
</dbReference>
<dbReference type="InterPro" id="IPR043129">
    <property type="entry name" value="ATPase_NBD"/>
</dbReference>
<evidence type="ECO:0000256" key="7">
    <source>
        <dbReference type="ARBA" id="ARBA00023277"/>
    </source>
</evidence>
<accession>A0A1G9VTC0</accession>
<evidence type="ECO:0000256" key="9">
    <source>
        <dbReference type="RuleBase" id="RU003733"/>
    </source>
</evidence>
<sequence length="507" mass="54893">MNYLIGIDIGTSATKTVLFDESCIVIASASQEYPLSQPHNGWAEQNPEDWYEASVATIKAVIAQSGVNAADIKGIGLSGQMHGLVMLDENNRVIRPSIIWCDQRTAKECVEITEKVGAKRLIEITANPALTGFTASKILWVRNNEPENYKRCRHILLPKDYVRFMLTGEYATDVSDASGMQLLDVPNRCWSQEVLDKLDIDASLLAKVYESPDISGRITAQAAALTGLAEGTVVAAGAGDNAAAAVGTGVVADGKAFTTIGTSGVVFAHTSKITIDPKGRVHTFCCAVPGCWHIMGVTQGAGLSLKWFRDNFCEDYITKAEQTGKDPYYLMDKDAAEVPAGSNRLLYLPYLMGERTPHLDPNCRGVFFGLSAMHKKPELIRAVMEGVSFSLKDCNDILQEMGSSVNEMIACGGGGTSKLWRQMLADMYNCGVYTSSSKEGPALGVAILAGVAAGLFKSVPDACAMAVHPENPSKPIPENVQVYTDYHRLYKALYSSLKDRFAELSKF</sequence>
<dbReference type="PROSITE" id="PS00445">
    <property type="entry name" value="FGGY_KINASES_2"/>
    <property type="match status" value="1"/>
</dbReference>
<dbReference type="PROSITE" id="PS00933">
    <property type="entry name" value="FGGY_KINASES_1"/>
    <property type="match status" value="1"/>
</dbReference>
<dbReference type="InterPro" id="IPR006000">
    <property type="entry name" value="Xylulokinase"/>
</dbReference>
<dbReference type="InterPro" id="IPR018485">
    <property type="entry name" value="FGGY_C"/>
</dbReference>
<evidence type="ECO:0000256" key="5">
    <source>
        <dbReference type="ARBA" id="ARBA00022777"/>
    </source>
</evidence>
<dbReference type="Pfam" id="PF02782">
    <property type="entry name" value="FGGY_C"/>
    <property type="match status" value="1"/>
</dbReference>
<evidence type="ECO:0000256" key="6">
    <source>
        <dbReference type="ARBA" id="ARBA00022840"/>
    </source>
</evidence>
<comment type="catalytic activity">
    <reaction evidence="8 10">
        <text>D-xylulose + ATP = D-xylulose 5-phosphate + ADP + H(+)</text>
        <dbReference type="Rhea" id="RHEA:10964"/>
        <dbReference type="ChEBI" id="CHEBI:15378"/>
        <dbReference type="ChEBI" id="CHEBI:17140"/>
        <dbReference type="ChEBI" id="CHEBI:30616"/>
        <dbReference type="ChEBI" id="CHEBI:57737"/>
        <dbReference type="ChEBI" id="CHEBI:456216"/>
        <dbReference type="EC" id="2.7.1.17"/>
    </reaction>
</comment>
<dbReference type="GO" id="GO:0042732">
    <property type="term" value="P:D-xylose metabolic process"/>
    <property type="evidence" value="ECO:0007669"/>
    <property type="project" value="UniProtKB-KW"/>
</dbReference>
<comment type="function">
    <text evidence="8">Catalyzes the phosphorylation of D-xylulose to D-xylulose 5-phosphate.</text>
</comment>
<dbReference type="RefSeq" id="WP_092638074.1">
    <property type="nucleotide sequence ID" value="NZ_FNID01000004.1"/>
</dbReference>
<feature type="binding site" evidence="8">
    <location>
        <begin position="81"/>
        <end position="82"/>
    </location>
    <ligand>
        <name>substrate</name>
    </ligand>
</feature>
<evidence type="ECO:0000259" key="11">
    <source>
        <dbReference type="Pfam" id="PF00370"/>
    </source>
</evidence>
<dbReference type="PIRSF" id="PIRSF000538">
    <property type="entry name" value="GlpK"/>
    <property type="match status" value="1"/>
</dbReference>
<keyword evidence="7 8" id="KW-0119">Carbohydrate metabolism</keyword>
<gene>
    <name evidence="8 10" type="primary">xylB</name>
    <name evidence="13" type="ORF">SAMN05192585_10493</name>
</gene>
<dbReference type="EC" id="2.7.1.17" evidence="8 10"/>
<evidence type="ECO:0000256" key="3">
    <source>
        <dbReference type="ARBA" id="ARBA00022679"/>
    </source>
</evidence>
<feature type="domain" description="Carbohydrate kinase FGGY C-terminal" evidence="12">
    <location>
        <begin position="258"/>
        <end position="453"/>
    </location>
</feature>
<evidence type="ECO:0000313" key="14">
    <source>
        <dbReference type="Proteomes" id="UP000199182"/>
    </source>
</evidence>
<keyword evidence="6 8" id="KW-0067">ATP-binding</keyword>
<dbReference type="InterPro" id="IPR050406">
    <property type="entry name" value="FGGY_Carb_Kinase"/>
</dbReference>
<evidence type="ECO:0000313" key="13">
    <source>
        <dbReference type="EMBL" id="SDM75267.1"/>
    </source>
</evidence>
<evidence type="ECO:0000259" key="12">
    <source>
        <dbReference type="Pfam" id="PF02782"/>
    </source>
</evidence>
<dbReference type="InterPro" id="IPR000577">
    <property type="entry name" value="Carb_kinase_FGGY"/>
</dbReference>
<dbReference type="NCBIfam" id="TIGR01312">
    <property type="entry name" value="XylB"/>
    <property type="match status" value="1"/>
</dbReference>
<organism evidence="13 14">
    <name type="scientific">Acetanaerobacterium elongatum</name>
    <dbReference type="NCBI Taxonomy" id="258515"/>
    <lineage>
        <taxon>Bacteria</taxon>
        <taxon>Bacillati</taxon>
        <taxon>Bacillota</taxon>
        <taxon>Clostridia</taxon>
        <taxon>Eubacteriales</taxon>
        <taxon>Oscillospiraceae</taxon>
        <taxon>Acetanaerobacterium</taxon>
    </lineage>
</organism>
<keyword evidence="14" id="KW-1185">Reference proteome</keyword>
<evidence type="ECO:0000256" key="8">
    <source>
        <dbReference type="HAMAP-Rule" id="MF_02220"/>
    </source>
</evidence>
<keyword evidence="5 8" id="KW-0418">Kinase</keyword>
<dbReference type="GO" id="GO:0004856">
    <property type="term" value="F:D-xylulokinase activity"/>
    <property type="evidence" value="ECO:0007669"/>
    <property type="project" value="UniProtKB-UniRule"/>
</dbReference>
<feature type="domain" description="Carbohydrate kinase FGGY N-terminal" evidence="11">
    <location>
        <begin position="3"/>
        <end position="247"/>
    </location>
</feature>
<dbReference type="EMBL" id="FNID01000004">
    <property type="protein sequence ID" value="SDM75267.1"/>
    <property type="molecule type" value="Genomic_DNA"/>
</dbReference>
<protein>
    <recommendedName>
        <fullName evidence="8 10">Xylulose kinase</fullName>
        <shortName evidence="8 10">Xylulokinase</shortName>
        <ecNumber evidence="8 10">2.7.1.17</ecNumber>
    </recommendedName>
</protein>